<evidence type="ECO:0008006" key="11">
    <source>
        <dbReference type="Google" id="ProtNLM"/>
    </source>
</evidence>
<reference evidence="9 10" key="1">
    <citation type="submission" date="2024-01" db="EMBL/GenBank/DDBJ databases">
        <title>Genome assemblies of Stephania.</title>
        <authorList>
            <person name="Yang L."/>
        </authorList>
    </citation>
    <scope>NUCLEOTIDE SEQUENCE [LARGE SCALE GENOMIC DNA]</scope>
    <source>
        <strain evidence="9">YNDBR</strain>
        <tissue evidence="9">Leaf</tissue>
    </source>
</reference>
<dbReference type="GO" id="GO:0036228">
    <property type="term" value="P:protein localization to nuclear inner membrane"/>
    <property type="evidence" value="ECO:0007669"/>
    <property type="project" value="TreeGrafter"/>
</dbReference>
<dbReference type="FunFam" id="1.25.40.450:FF:000003">
    <property type="entry name" value="Nuclear pore complex protein NUP155"/>
    <property type="match status" value="1"/>
</dbReference>
<dbReference type="InterPro" id="IPR007187">
    <property type="entry name" value="Nucleoporin_Nup133/Nup155_C"/>
</dbReference>
<dbReference type="InterPro" id="IPR004870">
    <property type="entry name" value="Nucleoporin_Nup155"/>
</dbReference>
<dbReference type="FunFam" id="1.25.40.440:FF:000002">
    <property type="entry name" value="Nuclear pore complex protein NUP155"/>
    <property type="match status" value="1"/>
</dbReference>
<feature type="domain" description="VAN3-binding protein-like auxin canalisation" evidence="6">
    <location>
        <begin position="11"/>
        <end position="263"/>
    </location>
</feature>
<dbReference type="Proteomes" id="UP001420932">
    <property type="component" value="Unassembled WGS sequence"/>
</dbReference>
<proteinExistence type="inferred from homology"/>
<evidence type="ECO:0000256" key="1">
    <source>
        <dbReference type="ARBA" id="ARBA00004123"/>
    </source>
</evidence>
<comment type="caution">
    <text evidence="9">The sequence shown here is derived from an EMBL/GenBank/DDBJ whole genome shotgun (WGS) entry which is preliminary data.</text>
</comment>
<organism evidence="9 10">
    <name type="scientific">Stephania yunnanensis</name>
    <dbReference type="NCBI Taxonomy" id="152371"/>
    <lineage>
        <taxon>Eukaryota</taxon>
        <taxon>Viridiplantae</taxon>
        <taxon>Streptophyta</taxon>
        <taxon>Embryophyta</taxon>
        <taxon>Tracheophyta</taxon>
        <taxon>Spermatophyta</taxon>
        <taxon>Magnoliopsida</taxon>
        <taxon>Ranunculales</taxon>
        <taxon>Menispermaceae</taxon>
        <taxon>Menispermoideae</taxon>
        <taxon>Cissampelideae</taxon>
        <taxon>Stephania</taxon>
    </lineage>
</organism>
<feature type="domain" description="Nucleoporin Nup133/Nup155-like N-terminal" evidence="8">
    <location>
        <begin position="395"/>
        <end position="845"/>
    </location>
</feature>
<dbReference type="GO" id="GO:0006606">
    <property type="term" value="P:protein import into nucleus"/>
    <property type="evidence" value="ECO:0007669"/>
    <property type="project" value="TreeGrafter"/>
</dbReference>
<evidence type="ECO:0000259" key="5">
    <source>
        <dbReference type="Pfam" id="PF03177"/>
    </source>
</evidence>
<dbReference type="GO" id="GO:0006405">
    <property type="term" value="P:RNA export from nucleus"/>
    <property type="evidence" value="ECO:0007669"/>
    <property type="project" value="TreeGrafter"/>
</dbReference>
<dbReference type="Pfam" id="PF08458">
    <property type="entry name" value="PH_2"/>
    <property type="match status" value="1"/>
</dbReference>
<feature type="domain" description="Pleckstrin-like plant" evidence="7">
    <location>
        <begin position="290"/>
        <end position="343"/>
    </location>
</feature>
<dbReference type="InterPro" id="IPR013666">
    <property type="entry name" value="PH_pln"/>
</dbReference>
<dbReference type="Pfam" id="PF08801">
    <property type="entry name" value="Nucleoporin_N"/>
    <property type="match status" value="1"/>
</dbReference>
<evidence type="ECO:0000259" key="7">
    <source>
        <dbReference type="Pfam" id="PF08458"/>
    </source>
</evidence>
<keyword evidence="3" id="KW-0813">Transport</keyword>
<dbReference type="GO" id="GO:0017056">
    <property type="term" value="F:structural constituent of nuclear pore"/>
    <property type="evidence" value="ECO:0007669"/>
    <property type="project" value="InterPro"/>
</dbReference>
<dbReference type="InterPro" id="IPR042537">
    <property type="entry name" value="Nucleoporin_Nup155_C_2"/>
</dbReference>
<dbReference type="PANTHER" id="PTHR10350:SF6">
    <property type="entry name" value="NUCLEAR PORE COMPLEX PROTEIN NUP155"/>
    <property type="match status" value="1"/>
</dbReference>
<keyword evidence="4" id="KW-0539">Nucleus</keyword>
<keyword evidence="10" id="KW-1185">Reference proteome</keyword>
<dbReference type="Pfam" id="PF03177">
    <property type="entry name" value="Nucleoporin_C"/>
    <property type="match status" value="1"/>
</dbReference>
<dbReference type="InterPro" id="IPR014908">
    <property type="entry name" value="Nucleoporin_Nup133/Nup155_N"/>
</dbReference>
<dbReference type="EMBL" id="JBBNAF010000011">
    <property type="protein sequence ID" value="KAK9097976.1"/>
    <property type="molecule type" value="Genomic_DNA"/>
</dbReference>
<dbReference type="GO" id="GO:0000972">
    <property type="term" value="P:transcription-dependent tethering of RNA polymerase II gene DNA at nuclear periphery"/>
    <property type="evidence" value="ECO:0007669"/>
    <property type="project" value="TreeGrafter"/>
</dbReference>
<comment type="similarity">
    <text evidence="2">Belongs to the non-repetitive/WGA-negative nucleoporin family.</text>
</comment>
<dbReference type="Gene3D" id="1.25.40.440">
    <property type="entry name" value="Nucleoporin, helical domain, central subdomain"/>
    <property type="match status" value="1"/>
</dbReference>
<gene>
    <name evidence="9" type="ORF">Syun_025021</name>
</gene>
<evidence type="ECO:0000256" key="3">
    <source>
        <dbReference type="ARBA" id="ARBA00022448"/>
    </source>
</evidence>
<dbReference type="Pfam" id="PF05703">
    <property type="entry name" value="Auxin_canalis"/>
    <property type="match status" value="1"/>
</dbReference>
<evidence type="ECO:0000259" key="8">
    <source>
        <dbReference type="Pfam" id="PF08801"/>
    </source>
</evidence>
<evidence type="ECO:0000256" key="2">
    <source>
        <dbReference type="ARBA" id="ARBA00007373"/>
    </source>
</evidence>
<dbReference type="InterPro" id="IPR008546">
    <property type="entry name" value="VAN3-bd-like_auxin_canal"/>
</dbReference>
<accession>A0AAP0ERC1</accession>
<dbReference type="PANTHER" id="PTHR10350">
    <property type="entry name" value="NUCLEAR PORE COMPLEX PROTEIN NUP155"/>
    <property type="match status" value="1"/>
</dbReference>
<comment type="subcellular location">
    <subcellularLocation>
        <location evidence="1">Nucleus</location>
    </subcellularLocation>
</comment>
<feature type="domain" description="Nucleoporin Nup133/Nup155-like C-terminal" evidence="5">
    <location>
        <begin position="1097"/>
        <end position="1753"/>
    </location>
</feature>
<sequence>MELDSKLPSAPQVPPEPMDFLSRGWCKSAMQVFQPAPQDRALVCVEDNLMNKAMVNDIRVPLQMHKKEKSIRMDHDDHKSIPPWKSNDVKSWIWLQQAMHPEINYDHCFQKRWLPWKMAPFKNLSIKKWVKEIKQKRKEEERLQRAEVHAAISVAGIAAALAAIAAENTKHNESSNTTKEAAVASAAALVAAQCAQVAEAMGAKREQLSTVMGSAMSSASATEILSLTAAAATSLRGAATLRSRPGRRRDRFNGGTPVLPIEENGEVDFEFDKFRSVLAKGADLSIETADGVVLDLHAELYRDEKGDEADTSYYVVLTTNRGSVKLDMEDDYERYKMWATTMSRDEEIVLRDVSNAGLVVSDRIARDAATHLDLEESLEAARYASHPYSAHPKEWPPLVEMLDTWELPPVLIERYGAAGGEGTALCGIFPEIRRAWATVDNSLFLWRFDKWDGQCPEYSGEEQAICAVGLAKSKPGVFVEAIQYLLVLATPIELILVGVCCTGRGDGTDPYAEVSLQPLPEYTIPSDGVTMTCVACTSKGQIFLAGRDGHVYEVQYTTGSGWNKRCRKICLTAGLGSLVSRWVIPNVFRFGTVDPIVEMIMDNERHILYARTEEMKVQVFDLGASGGGSLKKVAEERNIINQRDSQYGGRQPAGSRAASRTGKISIVAITPLSTVESKWLHLVAILSDGRRMYLSTSSSGGNNGSLGGFGRLNHPHQRPSCLKVVTTRPPPPLSVGAGVNFGSLAGRAQSEDLSLKVETAYYSSGTAVFSDSSPPTMSSLLIVNRDASTQSSQTGGLVMSGRSSRALRETVSSLPVEGRMLFVADVLPLPETAEIVQSLYSDLELCGFEDSGESCEKAATKLWARGDLATQHILPRKKVVVFSTMGMMDVVFNRPVDILQKLLESNTTRSVVEDFFNRLGAGEAAAMCLMLAARIVHTENPISNSVSEKAAEAFEDPRLVGMPQLEGSNSLTNTRTPTVNFSMGQVLQEAEPVFSGAHEGLCLCSSRLLLPMWELPVVVLKGSIGSSDAEFENRVVVCRLPVEAMQLLESKIRSLEHFLRSRRNQRRGLYGRVAGLGDIAGSILYGTTSDLEVGDRSMVRNLFGTYTQNVETSNGGASNKRQRLPYSPAELAAMEVRAMECIRQLLLRSAEALFLLQLLSLHHVTRLIQGFPSNLRQSLIQLTFHQLVCSEEGDQLATRLITGLMEYYTGSDGRGTVDDISRRLREGCPSYYKESDYKFYLAVECLERAAVATDSEKEYLAREAFNLLTKIPESADLTTICRRFEDLRFYEAVVRLPLQKAQALDPAGDAFNEQIDAGIRESILAQRKQCYEIIISALRNLKGETGQKELGSPIRPAVKRLVLDKAARNRYICQIVQLGVQSPDRAFHEHLYRAMIDLGLENELLEYGGPDLVSFLQNAGQQSLHELRAVSSVTSATSPLGNLGGRITTKQTKYLDLLARYYVLKRQHVLAAHILLRLAERHSTDSEDVPTLEQRRQYLCNAVLQAKNASNYEGMTGSIHGTSENALLDLLDGKLAVLRFQMKIKEELDAISSRADESSAMSESTSSDPLPQGPLVADVNLAQAAREKAKELSLDLKSITQLYNEYAVPFELWEICLEILYFANYSGDADSSILRETWARLIDQALSRGGIAEACSVLKRAGPNVYPGEGAGLPLDTLSLHLEKAALERSVSGVELVGDEDVARALVAACKGAAEPVLSTYDQLLSSGAILPSPNLRLRLLRSVLVILHEWAMSVLAQRMGTTAAGASLILSGVFSLEQTAVINQGVRDRIASALNRYMTEVKRLALPPNQTEPVYRGFRELEESLLSSYSLERF</sequence>
<dbReference type="GO" id="GO:0044611">
    <property type="term" value="C:nuclear pore inner ring"/>
    <property type="evidence" value="ECO:0007669"/>
    <property type="project" value="TreeGrafter"/>
</dbReference>
<dbReference type="InterPro" id="IPR042533">
    <property type="entry name" value="Nucleoporin_Nup155_C_1"/>
</dbReference>
<dbReference type="Gene3D" id="1.25.40.450">
    <property type="entry name" value="Nucleoporin, helical domain, N-terminal subdomain"/>
    <property type="match status" value="1"/>
</dbReference>
<name>A0AAP0ERC1_9MAGN</name>
<evidence type="ECO:0000313" key="10">
    <source>
        <dbReference type="Proteomes" id="UP001420932"/>
    </source>
</evidence>
<dbReference type="Gene3D" id="1.20.58.1780">
    <property type="match status" value="1"/>
</dbReference>
<evidence type="ECO:0000259" key="6">
    <source>
        <dbReference type="Pfam" id="PF05703"/>
    </source>
</evidence>
<protein>
    <recommendedName>
        <fullName evidence="11">Nucleoporin Nup133/Nup155-like N-terminal domain-containing protein</fullName>
    </recommendedName>
</protein>
<dbReference type="Gene3D" id="1.20.120.1880">
    <property type="entry name" value="Nucleoporin, helical C-terminal domain"/>
    <property type="match status" value="1"/>
</dbReference>
<dbReference type="FunFam" id="1.20.120.1880:FF:000002">
    <property type="entry name" value="Nuclear pore complex protein NUP155"/>
    <property type="match status" value="1"/>
</dbReference>
<dbReference type="InterPro" id="IPR042538">
    <property type="entry name" value="Nucleoporin_Nup155_C_3"/>
</dbReference>
<evidence type="ECO:0000256" key="4">
    <source>
        <dbReference type="ARBA" id="ARBA00023242"/>
    </source>
</evidence>
<evidence type="ECO:0000313" key="9">
    <source>
        <dbReference type="EMBL" id="KAK9097976.1"/>
    </source>
</evidence>